<keyword evidence="3" id="KW-1185">Reference proteome</keyword>
<dbReference type="OrthoDB" id="6977947at2"/>
<gene>
    <name evidence="2" type="ORF">MED92_11604</name>
</gene>
<sequence length="180" mass="20120">MKQILVFILCYLLQAGIAQAEGWYTQDGEVVPNSDSIKSIAGFGAWLVVTPDKDWEEKWDTPPETTPYFTEASEVSYGDYLTILTFFINPALNEQGEVKLLCDIKVTRPDGTFSIDMDGIECASGVLKGNPRNVRLTSIVLKYIAEKDDLLGKWGVDVTVRDSNRRVDIPLKTHFVLKNG</sequence>
<keyword evidence="1" id="KW-0732">Signal</keyword>
<feature type="signal peptide" evidence="1">
    <location>
        <begin position="1"/>
        <end position="20"/>
    </location>
</feature>
<dbReference type="EMBL" id="AAOW01000044">
    <property type="protein sequence ID" value="EAR59560.1"/>
    <property type="molecule type" value="Genomic_DNA"/>
</dbReference>
<name>A0A7U8GQW3_NEPCE</name>
<accession>A0A7U8GQW3</accession>
<evidence type="ECO:0000256" key="1">
    <source>
        <dbReference type="SAM" id="SignalP"/>
    </source>
</evidence>
<protein>
    <submittedName>
        <fullName evidence="2">Uncharacterized protein</fullName>
    </submittedName>
</protein>
<dbReference type="Proteomes" id="UP000002171">
    <property type="component" value="Unassembled WGS sequence"/>
</dbReference>
<dbReference type="AlphaFoldDB" id="A0A7U8GQW3"/>
<proteinExistence type="predicted"/>
<organism evidence="2 3">
    <name type="scientific">Neptuniibacter caesariensis</name>
    <dbReference type="NCBI Taxonomy" id="207954"/>
    <lineage>
        <taxon>Bacteria</taxon>
        <taxon>Pseudomonadati</taxon>
        <taxon>Pseudomonadota</taxon>
        <taxon>Gammaproteobacteria</taxon>
        <taxon>Oceanospirillales</taxon>
        <taxon>Oceanospirillaceae</taxon>
        <taxon>Neptuniibacter</taxon>
    </lineage>
</organism>
<feature type="chain" id="PRO_5031560739" evidence="1">
    <location>
        <begin position="21"/>
        <end position="180"/>
    </location>
</feature>
<reference evidence="2 3" key="1">
    <citation type="submission" date="2006-02" db="EMBL/GenBank/DDBJ databases">
        <authorList>
            <person name="Pinhassi J."/>
            <person name="Pedros-Alio C."/>
            <person name="Ferriera S."/>
            <person name="Johnson J."/>
            <person name="Kravitz S."/>
            <person name="Halpern A."/>
            <person name="Remington K."/>
            <person name="Beeson K."/>
            <person name="Tran B."/>
            <person name="Rogers Y.-H."/>
            <person name="Friedman R."/>
            <person name="Venter J.C."/>
        </authorList>
    </citation>
    <scope>NUCLEOTIDE SEQUENCE [LARGE SCALE GENOMIC DNA]</scope>
    <source>
        <strain evidence="2 3">MED92</strain>
    </source>
</reference>
<evidence type="ECO:0000313" key="3">
    <source>
        <dbReference type="Proteomes" id="UP000002171"/>
    </source>
</evidence>
<evidence type="ECO:0000313" key="2">
    <source>
        <dbReference type="EMBL" id="EAR59560.1"/>
    </source>
</evidence>
<dbReference type="RefSeq" id="WP_007019991.1">
    <property type="nucleotide sequence ID" value="NZ_CH724125.1"/>
</dbReference>
<comment type="caution">
    <text evidence="2">The sequence shown here is derived from an EMBL/GenBank/DDBJ whole genome shotgun (WGS) entry which is preliminary data.</text>
</comment>